<proteinExistence type="inferred from homology"/>
<dbReference type="Pfam" id="PF00106">
    <property type="entry name" value="adh_short"/>
    <property type="match status" value="1"/>
</dbReference>
<sequence>MDAYRSTEQSNDRIAVITGGGRGIGRATTLRLAGNGWRCLIAGLDDEDLRYTASRQPGNAPDIIMAECDISTSVGREVLRKTLDEIPGRFELLVNCAAQCTSMSLFDQTDEQWRAELDINVVAAAILSSWAIELMKSNRRGAIVNIGSVYGLLGLNKQFYEELQSSTSDDNPRRSLAYHASKGALAALTRELAVAAGQWNIRVNTVSPGMIKNPERRWPDFQVDRFAHGTPLKRMGRPDEIASVVEFLASDEASFVTGADWIVDGGWSIW</sequence>
<dbReference type="PRINTS" id="PR00081">
    <property type="entry name" value="GDHRDH"/>
</dbReference>
<comment type="similarity">
    <text evidence="1 3">Belongs to the short-chain dehydrogenases/reductases (SDR) family.</text>
</comment>
<dbReference type="Proteomes" id="UP000250462">
    <property type="component" value="Unassembled WGS sequence"/>
</dbReference>
<dbReference type="PANTHER" id="PTHR42760">
    <property type="entry name" value="SHORT-CHAIN DEHYDROGENASES/REDUCTASES FAMILY MEMBER"/>
    <property type="match status" value="1"/>
</dbReference>
<dbReference type="CDD" id="cd05233">
    <property type="entry name" value="SDR_c"/>
    <property type="match status" value="1"/>
</dbReference>
<protein>
    <recommendedName>
        <fullName evidence="6">Short-chain dehydrogenase</fullName>
    </recommendedName>
</protein>
<accession>A0A329QN47</accession>
<evidence type="ECO:0008006" key="6">
    <source>
        <dbReference type="Google" id="ProtNLM"/>
    </source>
</evidence>
<dbReference type="RefSeq" id="WP_112259211.1">
    <property type="nucleotide sequence ID" value="NZ_QMIG01000017.1"/>
</dbReference>
<keyword evidence="2" id="KW-0560">Oxidoreductase</keyword>
<evidence type="ECO:0000256" key="2">
    <source>
        <dbReference type="ARBA" id="ARBA00023002"/>
    </source>
</evidence>
<dbReference type="Gene3D" id="3.40.50.720">
    <property type="entry name" value="NAD(P)-binding Rossmann-like Domain"/>
    <property type="match status" value="1"/>
</dbReference>
<dbReference type="InterPro" id="IPR036291">
    <property type="entry name" value="NAD(P)-bd_dom_sf"/>
</dbReference>
<gene>
    <name evidence="4" type="ORF">DPM12_15315</name>
</gene>
<evidence type="ECO:0000256" key="3">
    <source>
        <dbReference type="RuleBase" id="RU000363"/>
    </source>
</evidence>
<dbReference type="AlphaFoldDB" id="A0A329QN47"/>
<reference evidence="4 5" key="1">
    <citation type="submission" date="2018-06" db="EMBL/GenBank/DDBJ databases">
        <title>Phytoactinopolyspora halophila sp. nov., a novel halophilic actinomycete isolated from a saline soil in China.</title>
        <authorList>
            <person name="Tang S.-K."/>
        </authorList>
    </citation>
    <scope>NUCLEOTIDE SEQUENCE [LARGE SCALE GENOMIC DNA]</scope>
    <source>
        <strain evidence="4 5">YIM 96934</strain>
    </source>
</reference>
<dbReference type="Pfam" id="PF13561">
    <property type="entry name" value="adh_short_C2"/>
    <property type="match status" value="1"/>
</dbReference>
<evidence type="ECO:0000256" key="1">
    <source>
        <dbReference type="ARBA" id="ARBA00006484"/>
    </source>
</evidence>
<dbReference type="PRINTS" id="PR00080">
    <property type="entry name" value="SDRFAMILY"/>
</dbReference>
<comment type="caution">
    <text evidence="4">The sequence shown here is derived from an EMBL/GenBank/DDBJ whole genome shotgun (WGS) entry which is preliminary data.</text>
</comment>
<dbReference type="InterPro" id="IPR002347">
    <property type="entry name" value="SDR_fam"/>
</dbReference>
<dbReference type="PANTHER" id="PTHR42760:SF133">
    <property type="entry name" value="3-OXOACYL-[ACYL-CARRIER-PROTEIN] REDUCTASE"/>
    <property type="match status" value="1"/>
</dbReference>
<dbReference type="GO" id="GO:0016616">
    <property type="term" value="F:oxidoreductase activity, acting on the CH-OH group of donors, NAD or NADP as acceptor"/>
    <property type="evidence" value="ECO:0007669"/>
    <property type="project" value="TreeGrafter"/>
</dbReference>
<evidence type="ECO:0000313" key="5">
    <source>
        <dbReference type="Proteomes" id="UP000250462"/>
    </source>
</evidence>
<dbReference type="FunFam" id="3.40.50.720:FF:000084">
    <property type="entry name" value="Short-chain dehydrogenase reductase"/>
    <property type="match status" value="1"/>
</dbReference>
<dbReference type="OrthoDB" id="3620221at2"/>
<evidence type="ECO:0000313" key="4">
    <source>
        <dbReference type="EMBL" id="RAW12038.1"/>
    </source>
</evidence>
<keyword evidence="5" id="KW-1185">Reference proteome</keyword>
<dbReference type="SUPFAM" id="SSF51735">
    <property type="entry name" value="NAD(P)-binding Rossmann-fold domains"/>
    <property type="match status" value="1"/>
</dbReference>
<dbReference type="EMBL" id="QMIG01000017">
    <property type="protein sequence ID" value="RAW12038.1"/>
    <property type="molecule type" value="Genomic_DNA"/>
</dbReference>
<organism evidence="4 5">
    <name type="scientific">Phytoactinopolyspora halophila</name>
    <dbReference type="NCBI Taxonomy" id="1981511"/>
    <lineage>
        <taxon>Bacteria</taxon>
        <taxon>Bacillati</taxon>
        <taxon>Actinomycetota</taxon>
        <taxon>Actinomycetes</taxon>
        <taxon>Jiangellales</taxon>
        <taxon>Jiangellaceae</taxon>
        <taxon>Phytoactinopolyspora</taxon>
    </lineage>
</organism>
<name>A0A329QN47_9ACTN</name>